<dbReference type="Pfam" id="PF00581">
    <property type="entry name" value="Rhodanese"/>
    <property type="match status" value="1"/>
</dbReference>
<evidence type="ECO:0000256" key="9">
    <source>
        <dbReference type="ARBA" id="ARBA00067190"/>
    </source>
</evidence>
<organism evidence="12 13">
    <name type="scientific">Nadsonia fulvescens var. elongata DSM 6958</name>
    <dbReference type="NCBI Taxonomy" id="857566"/>
    <lineage>
        <taxon>Eukaryota</taxon>
        <taxon>Fungi</taxon>
        <taxon>Dikarya</taxon>
        <taxon>Ascomycota</taxon>
        <taxon>Saccharomycotina</taxon>
        <taxon>Dipodascomycetes</taxon>
        <taxon>Dipodascales</taxon>
        <taxon>Dipodascales incertae sedis</taxon>
        <taxon>Nadsonia</taxon>
    </lineage>
</organism>
<dbReference type="GO" id="GO:0004725">
    <property type="term" value="F:protein tyrosine phosphatase activity"/>
    <property type="evidence" value="ECO:0007669"/>
    <property type="project" value="UniProtKB-EC"/>
</dbReference>
<feature type="compositionally biased region" description="Polar residues" evidence="10">
    <location>
        <begin position="34"/>
        <end position="47"/>
    </location>
</feature>
<evidence type="ECO:0000256" key="7">
    <source>
        <dbReference type="ARBA" id="ARBA00023306"/>
    </source>
</evidence>
<keyword evidence="6" id="KW-0904">Protein phosphatase</keyword>
<proteinExistence type="inferred from homology"/>
<dbReference type="CDD" id="cd01530">
    <property type="entry name" value="Cdc25"/>
    <property type="match status" value="1"/>
</dbReference>
<evidence type="ECO:0000313" key="12">
    <source>
        <dbReference type="EMBL" id="ODQ66911.1"/>
    </source>
</evidence>
<feature type="compositionally biased region" description="Polar residues" evidence="10">
    <location>
        <begin position="158"/>
        <end position="180"/>
    </location>
</feature>
<feature type="compositionally biased region" description="Polar residues" evidence="10">
    <location>
        <begin position="560"/>
        <end position="570"/>
    </location>
</feature>
<evidence type="ECO:0000256" key="2">
    <source>
        <dbReference type="ARBA" id="ARBA00013064"/>
    </source>
</evidence>
<evidence type="ECO:0000313" key="13">
    <source>
        <dbReference type="Proteomes" id="UP000095009"/>
    </source>
</evidence>
<dbReference type="SUPFAM" id="SSF52821">
    <property type="entry name" value="Rhodanese/Cell cycle control phosphatase"/>
    <property type="match status" value="1"/>
</dbReference>
<sequence length="961" mass="104765">MIELTSSPLNNLKPVARSRSSSSASTSNHDPGYNTGTTPGSIASLTNAMPLMKSPFGHNINNNHNNNSNNNSNNNDNGPNYPRLKHPLLDITNKVNTTLTLNLGNLNAYTKSMDSPTTSLVADIYDNFHINKAPKSPLFKNELASRTSNDLNAGLPRSQPSASSLKTMKTNDSNLLTPSGSFYLENTKSLSQEWYDKSDYSPLPHKSCFNNTRKLSSDTEADNDHTDNDDLEDSESTDVDESNSATDNDDHIICPSRHNDGNDNENPPYLGSSEVESDNDYQSLLREDENDYLSMAVPLPPPPSMNSRFKGGKGKNSSTLLSRPNLLKGSLGALPSGHFSNTSLSSVSSMASVTSMTSFTDCDTTFTADSASSLCLPESNVVPPSPLAHQTSSSVFDSFLFPPSSLSLSLSSSLCTSPISSALPSPVPSQGLPTIISNEKTSMGSSCVNTTQRTVQARPIYRKAISANNVFLKPNPVLTAPSLFSNNSLPYQSSTQVESSNSDLTLSTLESVFHSVSPPRLKKFNLHRPRLASSSPSDFVQRKGQSQATQLSDGSPAAVDNNNSPCSLSVNRPMLTNRAYYQGLGMGKKVKIRRTQSMYQHPHDVVTEDTAVLGSVKTNAVSTCAGENIKVGSSPSPSFSHISSNSLLFSLECPIKYHSVEQDPFPRITRETLCDILDGKFSNLYSRHVIVDCRFEYEYQGGHIQQAVNISSIEQLQTEVMGEVKPGEKVLVIMHCEYSAYRGPLMANHLRNMDRKTNMKRYPELLLPDIVLLQGGYKAFFESHANRCEPQRYVEMNCSQFKDECEREMGRVRRLKFARSKSANSYNWGSKSFSSMPTSESKVAQPLVSSQSLYLDSSASTSKLASATASSFLSPPSSSSVSSTSSWASNKIISSANSLVANSLNLASKSKSTLGLGLTLRRTGFPFPSLPKDDSDEEMDEDYIDATPTQKKRGDNSRYLL</sequence>
<feature type="region of interest" description="Disordered" evidence="10">
    <location>
        <begin position="526"/>
        <end position="570"/>
    </location>
</feature>
<dbReference type="FunFam" id="3.40.250.10:FF:000021">
    <property type="entry name" value="M-phase inducer phosphatase cdc-25.2"/>
    <property type="match status" value="1"/>
</dbReference>
<dbReference type="Gene3D" id="3.40.250.10">
    <property type="entry name" value="Rhodanese-like domain"/>
    <property type="match status" value="1"/>
</dbReference>
<feature type="compositionally biased region" description="Polar residues" evidence="10">
    <location>
        <begin position="1"/>
        <end position="10"/>
    </location>
</feature>
<keyword evidence="4" id="KW-0498">Mitosis</keyword>
<feature type="compositionally biased region" description="Basic and acidic residues" evidence="10">
    <location>
        <begin position="248"/>
        <end position="261"/>
    </location>
</feature>
<dbReference type="SMART" id="SM00450">
    <property type="entry name" value="RHOD"/>
    <property type="match status" value="1"/>
</dbReference>
<evidence type="ECO:0000256" key="6">
    <source>
        <dbReference type="ARBA" id="ARBA00022912"/>
    </source>
</evidence>
<dbReference type="GO" id="GO:0010971">
    <property type="term" value="P:positive regulation of G2/M transition of mitotic cell cycle"/>
    <property type="evidence" value="ECO:0007669"/>
    <property type="project" value="TreeGrafter"/>
</dbReference>
<evidence type="ECO:0000256" key="3">
    <source>
        <dbReference type="ARBA" id="ARBA00022618"/>
    </source>
</evidence>
<dbReference type="STRING" id="857566.A0A1E3PNB2"/>
<dbReference type="AlphaFoldDB" id="A0A1E3PNB2"/>
<reference evidence="12 13" key="1">
    <citation type="journal article" date="2016" name="Proc. Natl. Acad. Sci. U.S.A.">
        <title>Comparative genomics of biotechnologically important yeasts.</title>
        <authorList>
            <person name="Riley R."/>
            <person name="Haridas S."/>
            <person name="Wolfe K.H."/>
            <person name="Lopes M.R."/>
            <person name="Hittinger C.T."/>
            <person name="Goeker M."/>
            <person name="Salamov A.A."/>
            <person name="Wisecaver J.H."/>
            <person name="Long T.M."/>
            <person name="Calvey C.H."/>
            <person name="Aerts A.L."/>
            <person name="Barry K.W."/>
            <person name="Choi C."/>
            <person name="Clum A."/>
            <person name="Coughlan A.Y."/>
            <person name="Deshpande S."/>
            <person name="Douglass A.P."/>
            <person name="Hanson S.J."/>
            <person name="Klenk H.-P."/>
            <person name="LaButti K.M."/>
            <person name="Lapidus A."/>
            <person name="Lindquist E.A."/>
            <person name="Lipzen A.M."/>
            <person name="Meier-Kolthoff J.P."/>
            <person name="Ohm R.A."/>
            <person name="Otillar R.P."/>
            <person name="Pangilinan J.L."/>
            <person name="Peng Y."/>
            <person name="Rokas A."/>
            <person name="Rosa C.A."/>
            <person name="Scheuner C."/>
            <person name="Sibirny A.A."/>
            <person name="Slot J.C."/>
            <person name="Stielow J.B."/>
            <person name="Sun H."/>
            <person name="Kurtzman C.P."/>
            <person name="Blackwell M."/>
            <person name="Grigoriev I.V."/>
            <person name="Jeffries T.W."/>
        </authorList>
    </citation>
    <scope>NUCLEOTIDE SEQUENCE [LARGE SCALE GENOMIC DNA]</scope>
    <source>
        <strain evidence="12 13">DSM 6958</strain>
    </source>
</reference>
<keyword evidence="7" id="KW-0131">Cell cycle</keyword>
<feature type="region of interest" description="Disordered" evidence="10">
    <location>
        <begin position="148"/>
        <end position="180"/>
    </location>
</feature>
<accession>A0A1E3PNB2</accession>
<evidence type="ECO:0000256" key="4">
    <source>
        <dbReference type="ARBA" id="ARBA00022776"/>
    </source>
</evidence>
<feature type="compositionally biased region" description="Acidic residues" evidence="10">
    <location>
        <begin position="229"/>
        <end position="241"/>
    </location>
</feature>
<dbReference type="GO" id="GO:0005634">
    <property type="term" value="C:nucleus"/>
    <property type="evidence" value="ECO:0007669"/>
    <property type="project" value="TreeGrafter"/>
</dbReference>
<evidence type="ECO:0000256" key="10">
    <source>
        <dbReference type="SAM" id="MobiDB-lite"/>
    </source>
</evidence>
<keyword evidence="3" id="KW-0132">Cell division</keyword>
<dbReference type="GO" id="GO:0000086">
    <property type="term" value="P:G2/M transition of mitotic cell cycle"/>
    <property type="evidence" value="ECO:0007669"/>
    <property type="project" value="TreeGrafter"/>
</dbReference>
<feature type="compositionally biased region" description="Low complexity" evidence="10">
    <location>
        <begin position="58"/>
        <end position="77"/>
    </location>
</feature>
<feature type="compositionally biased region" description="Acidic residues" evidence="10">
    <location>
        <begin position="934"/>
        <end position="944"/>
    </location>
</feature>
<feature type="compositionally biased region" description="Basic and acidic residues" evidence="10">
    <location>
        <begin position="952"/>
        <end position="961"/>
    </location>
</feature>
<dbReference type="OrthoDB" id="26523at2759"/>
<keyword evidence="5" id="KW-0378">Hydrolase</keyword>
<feature type="domain" description="Rhodanese" evidence="11">
    <location>
        <begin position="684"/>
        <end position="789"/>
    </location>
</feature>
<evidence type="ECO:0000256" key="8">
    <source>
        <dbReference type="ARBA" id="ARBA00051722"/>
    </source>
</evidence>
<comment type="similarity">
    <text evidence="1">Belongs to the MPI phosphatase family.</text>
</comment>
<dbReference type="PRINTS" id="PR00716">
    <property type="entry name" value="MPIPHPHTASE"/>
</dbReference>
<feature type="region of interest" description="Disordered" evidence="10">
    <location>
        <begin position="201"/>
        <end position="280"/>
    </location>
</feature>
<dbReference type="EMBL" id="KV454407">
    <property type="protein sequence ID" value="ODQ66911.1"/>
    <property type="molecule type" value="Genomic_DNA"/>
</dbReference>
<feature type="compositionally biased region" description="Low complexity" evidence="10">
    <location>
        <begin position="17"/>
        <end position="27"/>
    </location>
</feature>
<evidence type="ECO:0000259" key="11">
    <source>
        <dbReference type="PROSITE" id="PS50206"/>
    </source>
</evidence>
<feature type="region of interest" description="Disordered" evidence="10">
    <location>
        <begin position="927"/>
        <end position="961"/>
    </location>
</feature>
<evidence type="ECO:0000256" key="5">
    <source>
        <dbReference type="ARBA" id="ARBA00022801"/>
    </source>
</evidence>
<dbReference type="InterPro" id="IPR036873">
    <property type="entry name" value="Rhodanese-like_dom_sf"/>
</dbReference>
<dbReference type="InterPro" id="IPR000751">
    <property type="entry name" value="MPI_Phosphatase"/>
</dbReference>
<dbReference type="EC" id="3.1.3.48" evidence="2"/>
<dbReference type="PANTHER" id="PTHR10828">
    <property type="entry name" value="M-PHASE INDUCER PHOSPHATASE DUAL SPECIFICITY PHOSPHATASE CDC25"/>
    <property type="match status" value="1"/>
</dbReference>
<dbReference type="InterPro" id="IPR001763">
    <property type="entry name" value="Rhodanese-like_dom"/>
</dbReference>
<keyword evidence="13" id="KW-1185">Reference proteome</keyword>
<dbReference type="GO" id="GO:0005737">
    <property type="term" value="C:cytoplasm"/>
    <property type="evidence" value="ECO:0007669"/>
    <property type="project" value="TreeGrafter"/>
</dbReference>
<dbReference type="Proteomes" id="UP000095009">
    <property type="component" value="Unassembled WGS sequence"/>
</dbReference>
<dbReference type="PROSITE" id="PS50206">
    <property type="entry name" value="RHODANESE_3"/>
    <property type="match status" value="1"/>
</dbReference>
<dbReference type="GO" id="GO:0051301">
    <property type="term" value="P:cell division"/>
    <property type="evidence" value="ECO:0007669"/>
    <property type="project" value="UniProtKB-KW"/>
</dbReference>
<feature type="region of interest" description="Disordered" evidence="10">
    <location>
        <begin position="1"/>
        <end position="85"/>
    </location>
</feature>
<name>A0A1E3PNB2_9ASCO</name>
<comment type="catalytic activity">
    <reaction evidence="8">
        <text>O-phospho-L-tyrosyl-[protein] + H2O = L-tyrosyl-[protein] + phosphate</text>
        <dbReference type="Rhea" id="RHEA:10684"/>
        <dbReference type="Rhea" id="RHEA-COMP:10136"/>
        <dbReference type="Rhea" id="RHEA-COMP:20101"/>
        <dbReference type="ChEBI" id="CHEBI:15377"/>
        <dbReference type="ChEBI" id="CHEBI:43474"/>
        <dbReference type="ChEBI" id="CHEBI:46858"/>
        <dbReference type="ChEBI" id="CHEBI:61978"/>
        <dbReference type="EC" id="3.1.3.48"/>
    </reaction>
</comment>
<dbReference type="GO" id="GO:0110032">
    <property type="term" value="P:positive regulation of G2/MI transition of meiotic cell cycle"/>
    <property type="evidence" value="ECO:0007669"/>
    <property type="project" value="TreeGrafter"/>
</dbReference>
<protein>
    <recommendedName>
        <fullName evidence="9">M-phase inducer phosphatase</fullName>
        <ecNumber evidence="2">3.1.3.48</ecNumber>
    </recommendedName>
</protein>
<feature type="compositionally biased region" description="Polar residues" evidence="10">
    <location>
        <begin position="532"/>
        <end position="553"/>
    </location>
</feature>
<gene>
    <name evidence="12" type="ORF">NADFUDRAFT_64113</name>
</gene>
<evidence type="ECO:0000256" key="1">
    <source>
        <dbReference type="ARBA" id="ARBA00011065"/>
    </source>
</evidence>
<dbReference type="PANTHER" id="PTHR10828:SF17">
    <property type="entry name" value="PROTEIN-TYROSINE-PHOSPHATASE"/>
    <property type="match status" value="1"/>
</dbReference>